<feature type="region of interest" description="Disordered" evidence="1">
    <location>
        <begin position="89"/>
        <end position="126"/>
    </location>
</feature>
<accession>A0A091DQP4</accession>
<organism evidence="2 3">
    <name type="scientific">Fukomys damarensis</name>
    <name type="common">Damaraland mole rat</name>
    <name type="synonym">Cryptomys damarensis</name>
    <dbReference type="NCBI Taxonomy" id="885580"/>
    <lineage>
        <taxon>Eukaryota</taxon>
        <taxon>Metazoa</taxon>
        <taxon>Chordata</taxon>
        <taxon>Craniata</taxon>
        <taxon>Vertebrata</taxon>
        <taxon>Euteleostomi</taxon>
        <taxon>Mammalia</taxon>
        <taxon>Eutheria</taxon>
        <taxon>Euarchontoglires</taxon>
        <taxon>Glires</taxon>
        <taxon>Rodentia</taxon>
        <taxon>Hystricomorpha</taxon>
        <taxon>Bathyergidae</taxon>
        <taxon>Fukomys</taxon>
    </lineage>
</organism>
<feature type="region of interest" description="Disordered" evidence="1">
    <location>
        <begin position="1"/>
        <end position="21"/>
    </location>
</feature>
<evidence type="ECO:0000256" key="1">
    <source>
        <dbReference type="SAM" id="MobiDB-lite"/>
    </source>
</evidence>
<reference evidence="2 3" key="1">
    <citation type="submission" date="2013-11" db="EMBL/GenBank/DDBJ databases">
        <title>The Damaraland mole rat (Fukomys damarensis) genome and evolution of African mole rats.</title>
        <authorList>
            <person name="Gladyshev V.N."/>
            <person name="Fang X."/>
        </authorList>
    </citation>
    <scope>NUCLEOTIDE SEQUENCE [LARGE SCALE GENOMIC DNA]</scope>
    <source>
        <tissue evidence="2">Liver</tissue>
    </source>
</reference>
<evidence type="ECO:0000313" key="3">
    <source>
        <dbReference type="Proteomes" id="UP000028990"/>
    </source>
</evidence>
<feature type="compositionally biased region" description="Polar residues" evidence="1">
    <location>
        <begin position="111"/>
        <end position="126"/>
    </location>
</feature>
<keyword evidence="3" id="KW-1185">Reference proteome</keyword>
<proteinExistence type="predicted"/>
<dbReference type="EMBL" id="KN122153">
    <property type="protein sequence ID" value="KFO32590.1"/>
    <property type="molecule type" value="Genomic_DNA"/>
</dbReference>
<dbReference type="AlphaFoldDB" id="A0A091DQP4"/>
<protein>
    <submittedName>
        <fullName evidence="2">Uncharacterized protein</fullName>
    </submittedName>
</protein>
<sequence length="126" mass="14182">MMAKSQEWKKQGDGIKREGHTVTDVGEFRKLCCKMGSPKSPAAWERNQDSRSEEPVPVVQVGANHLKGLSANKHFSYSLLTCSLELLERRRPRTAEGRPRERERPFHCPESSESLDVTSTTDIGVT</sequence>
<name>A0A091DQP4_FUKDA</name>
<dbReference type="Proteomes" id="UP000028990">
    <property type="component" value="Unassembled WGS sequence"/>
</dbReference>
<gene>
    <name evidence="2" type="ORF">H920_06001</name>
</gene>
<evidence type="ECO:0000313" key="2">
    <source>
        <dbReference type="EMBL" id="KFO32590.1"/>
    </source>
</evidence>
<feature type="compositionally biased region" description="Basic and acidic residues" evidence="1">
    <location>
        <begin position="89"/>
        <end position="107"/>
    </location>
</feature>